<proteinExistence type="predicted"/>
<comment type="caution">
    <text evidence="2">The sequence shown here is derived from an EMBL/GenBank/DDBJ whole genome shotgun (WGS) entry which is preliminary data.</text>
</comment>
<reference evidence="3" key="1">
    <citation type="journal article" date="2012" name="BMC Genomics">
        <title>Genome sequence of the necrotrophic fungus Penicillium digitatum, the main postharvest pathogen of citrus.</title>
        <authorList>
            <person name="Marcet-Houben M."/>
            <person name="Ballester A.-R."/>
            <person name="de la Fuente B."/>
            <person name="Harries E."/>
            <person name="Marcos J.F."/>
            <person name="Gonzalez-Candelas L."/>
            <person name="Gabaldon T."/>
        </authorList>
    </citation>
    <scope>NUCLEOTIDE SEQUENCE [LARGE SCALE GENOMIC DNA]</scope>
    <source>
        <strain evidence="3">Pd1 / CECT 20795</strain>
    </source>
</reference>
<evidence type="ECO:0000313" key="3">
    <source>
        <dbReference type="Proteomes" id="UP000009886"/>
    </source>
</evidence>
<dbReference type="Proteomes" id="UP000009886">
    <property type="component" value="Unassembled WGS sequence"/>
</dbReference>
<sequence length="70" mass="7823">MSAAYKSLEKSKGKLDHCSQDLRRTCIRCCWTQYKSSGPETAARTPSPQRGSSACKKKKKRQRLVATCEG</sequence>
<dbReference type="EMBL" id="AKCU01000461">
    <property type="protein sequence ID" value="EKV07311.1"/>
    <property type="molecule type" value="Genomic_DNA"/>
</dbReference>
<protein>
    <submittedName>
        <fullName evidence="2">Uncharacterized protein</fullName>
    </submittedName>
</protein>
<organism evidence="2 3">
    <name type="scientific">Penicillium digitatum (strain Pd1 / CECT 20795)</name>
    <name type="common">Green mold</name>
    <dbReference type="NCBI Taxonomy" id="1170230"/>
    <lineage>
        <taxon>Eukaryota</taxon>
        <taxon>Fungi</taxon>
        <taxon>Dikarya</taxon>
        <taxon>Ascomycota</taxon>
        <taxon>Pezizomycotina</taxon>
        <taxon>Eurotiomycetes</taxon>
        <taxon>Eurotiomycetidae</taxon>
        <taxon>Eurotiales</taxon>
        <taxon>Aspergillaceae</taxon>
        <taxon>Penicillium</taxon>
    </lineage>
</organism>
<evidence type="ECO:0000313" key="2">
    <source>
        <dbReference type="EMBL" id="EKV07311.1"/>
    </source>
</evidence>
<evidence type="ECO:0000256" key="1">
    <source>
        <dbReference type="SAM" id="MobiDB-lite"/>
    </source>
</evidence>
<dbReference type="VEuPathDB" id="FungiDB:PDIP_74020"/>
<gene>
    <name evidence="2" type="ORF">PDIP_74020</name>
</gene>
<dbReference type="KEGG" id="pdp:PDIP_74020"/>
<feature type="compositionally biased region" description="Polar residues" evidence="1">
    <location>
        <begin position="36"/>
        <end position="52"/>
    </location>
</feature>
<dbReference type="HOGENOM" id="CLU_2758575_0_0_1"/>
<accession>K9G203</accession>
<dbReference type="AlphaFoldDB" id="K9G203"/>
<feature type="region of interest" description="Disordered" evidence="1">
    <location>
        <begin position="36"/>
        <end position="70"/>
    </location>
</feature>
<name>K9G203_PEND1</name>